<feature type="region of interest" description="Disordered" evidence="8">
    <location>
        <begin position="271"/>
        <end position="297"/>
    </location>
</feature>
<evidence type="ECO:0000313" key="10">
    <source>
        <dbReference type="Proteomes" id="UP000639338"/>
    </source>
</evidence>
<dbReference type="GO" id="GO:0005737">
    <property type="term" value="C:cytoplasm"/>
    <property type="evidence" value="ECO:0007669"/>
    <property type="project" value="UniProtKB-SubCell"/>
</dbReference>
<keyword evidence="2" id="KW-0963">Cytoplasm</keyword>
<dbReference type="SUPFAM" id="SSF50978">
    <property type="entry name" value="WD40 repeat-like"/>
    <property type="match status" value="1"/>
</dbReference>
<keyword evidence="10" id="KW-1185">Reference proteome</keyword>
<dbReference type="InterPro" id="IPR001680">
    <property type="entry name" value="WD40_rpt"/>
</dbReference>
<dbReference type="AlphaFoldDB" id="A0A834XWR4"/>
<reference evidence="9 10" key="1">
    <citation type="submission" date="2020-08" db="EMBL/GenBank/DDBJ databases">
        <title>Aphidius gifuensis genome sequencing and assembly.</title>
        <authorList>
            <person name="Du Z."/>
        </authorList>
    </citation>
    <scope>NUCLEOTIDE SEQUENCE [LARGE SCALE GENOMIC DNA]</scope>
    <source>
        <strain evidence="9">YNYX2018</strain>
        <tissue evidence="9">Adults</tissue>
    </source>
</reference>
<dbReference type="SMART" id="SM00320">
    <property type="entry name" value="WD40"/>
    <property type="match status" value="8"/>
</dbReference>
<sequence>MHLENTPPRSPEIVEEVDEDDMVYVGDVDEVLEQLEAEEADDEGMEEDEDDDAVTVFKNHTGSVFCGSLSKDGKLAATGGEDDKAYIWNTATGEIIHECIGHQDSVIFADFNYDDTYVATGDMSGIIQVWKMSNKQRIWDFNIGDALWMKWHKQANVLFAGCVEGEIYMWKIPTGDCKIFQSFGQRSENATLSADGKKLVAGYGDGTIRIWDLKEGTVHTTIPPFLGHNETITALDCQPNGQVTISAAVDGKTILSTTQTGKVIGVLQHLQGHHNTENNDETTSDEVKNDEASSKKDKGDWIEAVSFCNDPEMHMVATGTVNGEIFIWDTVKQVLRNRIQQESGISKLVWKANTPFLYSAGLDGGLRCYDARTGQCVKSFWGHHEDILDLSVSKDGKTILTTSDDSTARIFNMD</sequence>
<evidence type="ECO:0000256" key="4">
    <source>
        <dbReference type="ARBA" id="ARBA00022737"/>
    </source>
</evidence>
<proteinExistence type="predicted"/>
<feature type="repeat" description="WD" evidence="7">
    <location>
        <begin position="99"/>
        <end position="140"/>
    </location>
</feature>
<comment type="caution">
    <text evidence="9">The sequence shown here is derived from an EMBL/GenBank/DDBJ whole genome shotgun (WGS) entry which is preliminary data.</text>
</comment>
<feature type="repeat" description="WD" evidence="7">
    <location>
        <begin position="57"/>
        <end position="98"/>
    </location>
</feature>
<feature type="repeat" description="WD" evidence="7">
    <location>
        <begin position="192"/>
        <end position="221"/>
    </location>
</feature>
<feature type="compositionally biased region" description="Basic and acidic residues" evidence="8">
    <location>
        <begin position="285"/>
        <end position="297"/>
    </location>
</feature>
<evidence type="ECO:0000256" key="2">
    <source>
        <dbReference type="ARBA" id="ARBA00022490"/>
    </source>
</evidence>
<dbReference type="Gene3D" id="2.130.10.10">
    <property type="entry name" value="YVTN repeat-like/Quinoprotein amine dehydrogenase"/>
    <property type="match status" value="1"/>
</dbReference>
<evidence type="ECO:0000313" key="9">
    <source>
        <dbReference type="EMBL" id="KAF7992992.1"/>
    </source>
</evidence>
<organism evidence="9 10">
    <name type="scientific">Aphidius gifuensis</name>
    <name type="common">Parasitoid wasp</name>
    <dbReference type="NCBI Taxonomy" id="684658"/>
    <lineage>
        <taxon>Eukaryota</taxon>
        <taxon>Metazoa</taxon>
        <taxon>Ecdysozoa</taxon>
        <taxon>Arthropoda</taxon>
        <taxon>Hexapoda</taxon>
        <taxon>Insecta</taxon>
        <taxon>Pterygota</taxon>
        <taxon>Neoptera</taxon>
        <taxon>Endopterygota</taxon>
        <taxon>Hymenoptera</taxon>
        <taxon>Apocrita</taxon>
        <taxon>Ichneumonoidea</taxon>
        <taxon>Braconidae</taxon>
        <taxon>Aphidiinae</taxon>
        <taxon>Aphidius</taxon>
    </lineage>
</organism>
<name>A0A834XWR4_APHGI</name>
<evidence type="ECO:0000256" key="3">
    <source>
        <dbReference type="ARBA" id="ARBA00022574"/>
    </source>
</evidence>
<evidence type="ECO:0000256" key="8">
    <source>
        <dbReference type="SAM" id="MobiDB-lite"/>
    </source>
</evidence>
<gene>
    <name evidence="9" type="ORF">HCN44_005773</name>
</gene>
<dbReference type="InterPro" id="IPR036322">
    <property type="entry name" value="WD40_repeat_dom_sf"/>
</dbReference>
<dbReference type="PANTHER" id="PTHR19857:SF8">
    <property type="entry name" value="ANGIO-ASSOCIATED MIGRATORY CELL PROTEIN"/>
    <property type="match status" value="1"/>
</dbReference>
<dbReference type="PROSITE" id="PS50082">
    <property type="entry name" value="WD_REPEATS_2"/>
    <property type="match status" value="4"/>
</dbReference>
<dbReference type="CDD" id="cd00200">
    <property type="entry name" value="WD40"/>
    <property type="match status" value="1"/>
</dbReference>
<dbReference type="FunFam" id="2.130.10.10:FF:000074">
    <property type="entry name" value="Angio-associated migratory cell protein-like protein"/>
    <property type="match status" value="1"/>
</dbReference>
<feature type="repeat" description="WD" evidence="7">
    <location>
        <begin position="380"/>
        <end position="414"/>
    </location>
</feature>
<evidence type="ECO:0000256" key="7">
    <source>
        <dbReference type="PROSITE-ProRule" id="PRU00221"/>
    </source>
</evidence>
<keyword evidence="4" id="KW-0677">Repeat</keyword>
<protein>
    <recommendedName>
        <fullName evidence="6">Angio-associated migratory cell protein</fullName>
    </recommendedName>
</protein>
<accession>A0A834XWR4</accession>
<dbReference type="OrthoDB" id="10261640at2759"/>
<comment type="subcellular location">
    <subcellularLocation>
        <location evidence="1">Cytoplasm</location>
    </subcellularLocation>
</comment>
<evidence type="ECO:0000256" key="5">
    <source>
        <dbReference type="ARBA" id="ARBA00059273"/>
    </source>
</evidence>
<dbReference type="InterPro" id="IPR015943">
    <property type="entry name" value="WD40/YVTN_repeat-like_dom_sf"/>
</dbReference>
<evidence type="ECO:0000256" key="1">
    <source>
        <dbReference type="ARBA" id="ARBA00004496"/>
    </source>
</evidence>
<dbReference type="Pfam" id="PF00400">
    <property type="entry name" value="WD40"/>
    <property type="match status" value="5"/>
</dbReference>
<comment type="function">
    <text evidence="5">Plays a role in angiogenesis and cell migration. In smooth muscle cell migration, may act through the RhoA pathway.</text>
</comment>
<dbReference type="EMBL" id="JACMRX010000003">
    <property type="protein sequence ID" value="KAF7992992.1"/>
    <property type="molecule type" value="Genomic_DNA"/>
</dbReference>
<dbReference type="InterPro" id="IPR051179">
    <property type="entry name" value="WD_repeat_multifunction"/>
</dbReference>
<dbReference type="InterPro" id="IPR019775">
    <property type="entry name" value="WD40_repeat_CS"/>
</dbReference>
<dbReference type="PANTHER" id="PTHR19857">
    <property type="entry name" value="MITOCHONDRIAL DIVISION PROTEIN 1-RELATED"/>
    <property type="match status" value="1"/>
</dbReference>
<dbReference type="Proteomes" id="UP000639338">
    <property type="component" value="Unassembled WGS sequence"/>
</dbReference>
<evidence type="ECO:0000256" key="6">
    <source>
        <dbReference type="ARBA" id="ARBA00072425"/>
    </source>
</evidence>
<dbReference type="PROSITE" id="PS00678">
    <property type="entry name" value="WD_REPEATS_1"/>
    <property type="match status" value="2"/>
</dbReference>
<dbReference type="PROSITE" id="PS50294">
    <property type="entry name" value="WD_REPEATS_REGION"/>
    <property type="match status" value="2"/>
</dbReference>
<keyword evidence="3 7" id="KW-0853">WD repeat</keyword>